<dbReference type="GO" id="GO:0005975">
    <property type="term" value="P:carbohydrate metabolic process"/>
    <property type="evidence" value="ECO:0007669"/>
    <property type="project" value="InterPro"/>
</dbReference>
<dbReference type="Gene3D" id="2.60.420.10">
    <property type="entry name" value="Maltose phosphorylase, domain 3"/>
    <property type="match status" value="1"/>
</dbReference>
<evidence type="ECO:0000313" key="3">
    <source>
        <dbReference type="Proteomes" id="UP000245202"/>
    </source>
</evidence>
<dbReference type="Gene3D" id="2.60.120.260">
    <property type="entry name" value="Galactose-binding domain-like"/>
    <property type="match status" value="1"/>
</dbReference>
<sequence length="785" mass="89585">MSEIGFIKAKPVWPRGKDKEMNVTVGFRAVFDWDAAQNALLCMTGSSLYRVYVNGEFAGHGPARGPHGFYRMDEWELSPYLKAGKNMVAIEVVGYNVNSYYLPNQPAFLQAEIRVDGTVLRATSEDSDDFQAALLSERIQKVQRYSFQRPFIEYYRWRESSHAWRTDDTIALAVETCAEAEHKAVIARGISYSTFQKRSPVAKQERERFTIGNVPEVYWKDRSLTDIGPTLGGYAEGELEVVPTLEMQEVRTIKTSLTSSPYKAEEALRLSALSCQIIDWGLNRTGFLGGKFTCRERTKLYLIFDELVTDGDIDFTRMDCANVIGCELEVGSYDLESFEPYTMRYVKLLVMDGHCEVEALYLREYNNPDTERAVFQCDRAELNAVYAAGAETFRQNASDLLMDCPSRERAGWLCDSFFTARVEHVLTGGSKMERSFLENYLLPERFDPLPAGMLPMCYPADHDDGNFIPNWALWFILELQEYLARTGDLQLVQALKPKVYALFDYFRPFLNEDNLLENLEQWVFIEWSKANDYVQDVNYPSNMLYAAALDAAGSIYDDFRLAEQASIIRHTIAEQSYNGSFFIDNAVRIDGKLQLTNHTTEVCQYYAFYFGIATPDSHPELWTIIMDQFGPSRDARQVYPAVPEANAFIGNYLRLDLLSLYGRSRQLLEQMEGYFIHMAERTGTLWEHAGNLASCNHGFASHVVYWLYQDALGLKGIDPIAKKLIVQFEDNGLHWCEGAIPAGAELIKLQWRLEGDRIYYSLHTPSDYEVRIVNNSGKELIAAIP</sequence>
<dbReference type="InterPro" id="IPR012341">
    <property type="entry name" value="6hp_glycosidase-like_sf"/>
</dbReference>
<organism evidence="2 3">
    <name type="scientific">Paenibacillus agaridevorans</name>
    <dbReference type="NCBI Taxonomy" id="171404"/>
    <lineage>
        <taxon>Bacteria</taxon>
        <taxon>Bacillati</taxon>
        <taxon>Bacillota</taxon>
        <taxon>Bacilli</taxon>
        <taxon>Bacillales</taxon>
        <taxon>Paenibacillaceae</taxon>
        <taxon>Paenibacillus</taxon>
    </lineage>
</organism>
<feature type="domain" description="Alpha-L-rhamnosidase six-hairpin glycosidase" evidence="1">
    <location>
        <begin position="372"/>
        <end position="538"/>
    </location>
</feature>
<dbReference type="SUPFAM" id="SSF49785">
    <property type="entry name" value="Galactose-binding domain-like"/>
    <property type="match status" value="1"/>
</dbReference>
<protein>
    <recommendedName>
        <fullName evidence="1">Alpha-L-rhamnosidase six-hairpin glycosidase domain-containing protein</fullName>
    </recommendedName>
</protein>
<dbReference type="PANTHER" id="PTHR34987">
    <property type="entry name" value="C, PUTATIVE (AFU_ORTHOLOGUE AFUA_3G02880)-RELATED"/>
    <property type="match status" value="1"/>
</dbReference>
<gene>
    <name evidence="2" type="ORF">PAT3040_00280</name>
</gene>
<dbReference type="Pfam" id="PF17389">
    <property type="entry name" value="Bac_rhamnosid6H"/>
    <property type="match status" value="1"/>
</dbReference>
<dbReference type="EMBL" id="BDQX01000023">
    <property type="protein sequence ID" value="GBG05795.1"/>
    <property type="molecule type" value="Genomic_DNA"/>
</dbReference>
<evidence type="ECO:0000313" key="2">
    <source>
        <dbReference type="EMBL" id="GBG05795.1"/>
    </source>
</evidence>
<dbReference type="SUPFAM" id="SSF48208">
    <property type="entry name" value="Six-hairpin glycosidases"/>
    <property type="match status" value="1"/>
</dbReference>
<dbReference type="InterPro" id="IPR035396">
    <property type="entry name" value="Bac_rhamnosid6H"/>
</dbReference>
<proteinExistence type="predicted"/>
<name>A0A2R5EI87_9BACL</name>
<dbReference type="InterPro" id="IPR008979">
    <property type="entry name" value="Galactose-bd-like_sf"/>
</dbReference>
<comment type="caution">
    <text evidence="2">The sequence shown here is derived from an EMBL/GenBank/DDBJ whole genome shotgun (WGS) entry which is preliminary data.</text>
</comment>
<dbReference type="Gene3D" id="1.50.10.10">
    <property type="match status" value="1"/>
</dbReference>
<evidence type="ECO:0000259" key="1">
    <source>
        <dbReference type="Pfam" id="PF17389"/>
    </source>
</evidence>
<keyword evidence="3" id="KW-1185">Reference proteome</keyword>
<dbReference type="AlphaFoldDB" id="A0A2R5EI87"/>
<dbReference type="PANTHER" id="PTHR34987:SF2">
    <property type="entry name" value="B, PUTATIVE (AFU_ORTHOLOGUE AFUA_7G05040)-RELATED"/>
    <property type="match status" value="1"/>
</dbReference>
<dbReference type="InterPro" id="IPR008928">
    <property type="entry name" value="6-hairpin_glycosidase_sf"/>
</dbReference>
<reference evidence="2 3" key="1">
    <citation type="submission" date="2017-08" db="EMBL/GenBank/DDBJ databases">
        <title>Substantial Increase in Enzyme Production by Combined Drug-Resistance Mutations in Paenibacillus agaridevorans.</title>
        <authorList>
            <person name="Tanaka Y."/>
            <person name="Funane K."/>
            <person name="Hosaka T."/>
            <person name="Shiwa Y."/>
            <person name="Fujita N."/>
            <person name="Miyazaki T."/>
            <person name="Yoshikawa H."/>
            <person name="Murakami K."/>
            <person name="Kasahara K."/>
            <person name="Inaoka T."/>
            <person name="Hiraga Y."/>
            <person name="Ochi K."/>
        </authorList>
    </citation>
    <scope>NUCLEOTIDE SEQUENCE [LARGE SCALE GENOMIC DNA]</scope>
    <source>
        <strain evidence="2 3">T-3040</strain>
    </source>
</reference>
<dbReference type="Proteomes" id="UP000245202">
    <property type="component" value="Unassembled WGS sequence"/>
</dbReference>
<accession>A0A2R5EI87</accession>
<dbReference type="RefSeq" id="WP_108991243.1">
    <property type="nucleotide sequence ID" value="NZ_BDQX01000023.1"/>
</dbReference>